<reference evidence="6 7" key="1">
    <citation type="submission" date="2017-05" db="EMBL/GenBank/DDBJ databases">
        <title>Functional genome analysis of Paenibacillus pasadenensis strain R16: insights on endophytic life style and antifungal activity.</title>
        <authorList>
            <person name="Passera A."/>
            <person name="Marcolungo L."/>
            <person name="Casati P."/>
            <person name="Brasca M."/>
            <person name="Quaglino F."/>
            <person name="Delledonne M."/>
        </authorList>
    </citation>
    <scope>NUCLEOTIDE SEQUENCE [LARGE SCALE GENOMIC DNA]</scope>
    <source>
        <strain evidence="6 7">R16</strain>
    </source>
</reference>
<evidence type="ECO:0000259" key="5">
    <source>
        <dbReference type="PROSITE" id="PS01124"/>
    </source>
</evidence>
<evidence type="ECO:0000256" key="2">
    <source>
        <dbReference type="ARBA" id="ARBA00023015"/>
    </source>
</evidence>
<keyword evidence="2" id="KW-0805">Transcription regulation</keyword>
<dbReference type="Pfam" id="PF02311">
    <property type="entry name" value="AraC_binding"/>
    <property type="match status" value="1"/>
</dbReference>
<dbReference type="InterPro" id="IPR003313">
    <property type="entry name" value="AraC-bd"/>
</dbReference>
<keyword evidence="4" id="KW-0804">Transcription</keyword>
<dbReference type="Gene3D" id="2.60.120.10">
    <property type="entry name" value="Jelly Rolls"/>
    <property type="match status" value="1"/>
</dbReference>
<dbReference type="AlphaFoldDB" id="A0A2N5N4L0"/>
<dbReference type="OrthoDB" id="2582835at2"/>
<accession>A0A2N5N4L0</accession>
<dbReference type="PANTHER" id="PTHR46796:SF13">
    <property type="entry name" value="HTH-TYPE TRANSCRIPTIONAL ACTIVATOR RHAS"/>
    <property type="match status" value="1"/>
</dbReference>
<dbReference type="PROSITE" id="PS01124">
    <property type="entry name" value="HTH_ARAC_FAMILY_2"/>
    <property type="match status" value="1"/>
</dbReference>
<evidence type="ECO:0000256" key="4">
    <source>
        <dbReference type="ARBA" id="ARBA00023163"/>
    </source>
</evidence>
<keyword evidence="3" id="KW-0238">DNA-binding</keyword>
<dbReference type="SUPFAM" id="SSF46689">
    <property type="entry name" value="Homeodomain-like"/>
    <property type="match status" value="2"/>
</dbReference>
<protein>
    <submittedName>
        <fullName evidence="6">Transcriptional regulator, AraC family</fullName>
    </submittedName>
</protein>
<gene>
    <name evidence="6" type="ORF">B8V81_3702</name>
</gene>
<evidence type="ECO:0000256" key="3">
    <source>
        <dbReference type="ARBA" id="ARBA00023125"/>
    </source>
</evidence>
<dbReference type="InterPro" id="IPR037923">
    <property type="entry name" value="HTH-like"/>
</dbReference>
<keyword evidence="7" id="KW-1185">Reference proteome</keyword>
<proteinExistence type="predicted"/>
<dbReference type="SUPFAM" id="SSF51215">
    <property type="entry name" value="Regulatory protein AraC"/>
    <property type="match status" value="1"/>
</dbReference>
<dbReference type="SMART" id="SM00342">
    <property type="entry name" value="HTH_ARAC"/>
    <property type="match status" value="1"/>
</dbReference>
<keyword evidence="1" id="KW-0963">Cytoplasm</keyword>
<dbReference type="PANTHER" id="PTHR46796">
    <property type="entry name" value="HTH-TYPE TRANSCRIPTIONAL ACTIVATOR RHAS-RELATED"/>
    <property type="match status" value="1"/>
</dbReference>
<dbReference type="InterPro" id="IPR009057">
    <property type="entry name" value="Homeodomain-like_sf"/>
</dbReference>
<dbReference type="InterPro" id="IPR014710">
    <property type="entry name" value="RmlC-like_jellyroll"/>
</dbReference>
<dbReference type="GO" id="GO:0003700">
    <property type="term" value="F:DNA-binding transcription factor activity"/>
    <property type="evidence" value="ECO:0007669"/>
    <property type="project" value="InterPro"/>
</dbReference>
<sequence length="302" mass="34264">MKRSRLTMKASELFRPGYRIFVNRIEERFETALHEHDFIELNYVAEGTGYQYLGGTAHPAGRGDFYALPVGASHVFRPYSADKSRRLVVYNVVFQPELLEEIAAASPELRLLERWRDIEAGPPGAGHIRDARLKLEPLFERLHEEHASPRAGTPAMLSALLTLLLIEWLRLREADASSGSGQEPSPIHAFAETIEQVREQALGPITLHEAAERSGMSERHFQRLFRRHAGQTFHRFVQRQRIAAASELLRATDHKLDTIAGMVGYRDIASFSRVFKQIEGRTPGRYRSEAFNAKKPLPSERG</sequence>
<dbReference type="EMBL" id="NFEZ01000004">
    <property type="protein sequence ID" value="PLT45271.1"/>
    <property type="molecule type" value="Genomic_DNA"/>
</dbReference>
<dbReference type="RefSeq" id="WP_028597840.1">
    <property type="nucleotide sequence ID" value="NZ_BIMM01000032.1"/>
</dbReference>
<dbReference type="InterPro" id="IPR018060">
    <property type="entry name" value="HTH_AraC"/>
</dbReference>
<comment type="caution">
    <text evidence="6">The sequence shown here is derived from an EMBL/GenBank/DDBJ whole genome shotgun (WGS) entry which is preliminary data.</text>
</comment>
<dbReference type="InterPro" id="IPR050204">
    <property type="entry name" value="AraC_XylS_family_regulators"/>
</dbReference>
<name>A0A2N5N4L0_9BACL</name>
<evidence type="ECO:0000256" key="1">
    <source>
        <dbReference type="ARBA" id="ARBA00022490"/>
    </source>
</evidence>
<dbReference type="Pfam" id="PF12833">
    <property type="entry name" value="HTH_18"/>
    <property type="match status" value="1"/>
</dbReference>
<evidence type="ECO:0000313" key="6">
    <source>
        <dbReference type="EMBL" id="PLT45271.1"/>
    </source>
</evidence>
<dbReference type="GO" id="GO:0043565">
    <property type="term" value="F:sequence-specific DNA binding"/>
    <property type="evidence" value="ECO:0007669"/>
    <property type="project" value="InterPro"/>
</dbReference>
<dbReference type="Proteomes" id="UP000234789">
    <property type="component" value="Unassembled WGS sequence"/>
</dbReference>
<dbReference type="Gene3D" id="1.10.10.60">
    <property type="entry name" value="Homeodomain-like"/>
    <property type="match status" value="2"/>
</dbReference>
<feature type="domain" description="HTH araC/xylS-type" evidence="5">
    <location>
        <begin position="188"/>
        <end position="289"/>
    </location>
</feature>
<organism evidence="6 7">
    <name type="scientific">Paenibacillus pasadenensis</name>
    <dbReference type="NCBI Taxonomy" id="217090"/>
    <lineage>
        <taxon>Bacteria</taxon>
        <taxon>Bacillati</taxon>
        <taxon>Bacillota</taxon>
        <taxon>Bacilli</taxon>
        <taxon>Bacillales</taxon>
        <taxon>Paenibacillaceae</taxon>
        <taxon>Paenibacillus</taxon>
    </lineage>
</organism>
<evidence type="ECO:0000313" key="7">
    <source>
        <dbReference type="Proteomes" id="UP000234789"/>
    </source>
</evidence>